<keyword evidence="2" id="KW-1185">Reference proteome</keyword>
<sequence>MILRGGERGILKAVASTKGRNLPAKGLDGQIKTQNFTTRIGNAL</sequence>
<evidence type="ECO:0000313" key="1">
    <source>
        <dbReference type="EMBL" id="EEV17173.1"/>
    </source>
</evidence>
<accession>C8PJR8</accession>
<dbReference type="Proteomes" id="UP000005709">
    <property type="component" value="Unassembled WGS sequence"/>
</dbReference>
<reference evidence="1 2" key="1">
    <citation type="submission" date="2009-07" db="EMBL/GenBank/DDBJ databases">
        <authorList>
            <person name="Madupu R."/>
            <person name="Sebastian Y."/>
            <person name="Durkin A.S."/>
            <person name="Torralba M."/>
            <person name="Methe B."/>
            <person name="Sutton G.G."/>
            <person name="Strausberg R.L."/>
            <person name="Nelson K.E."/>
        </authorList>
    </citation>
    <scope>NUCLEOTIDE SEQUENCE [LARGE SCALE GENOMIC DNA]</scope>
    <source>
        <strain evidence="1 2">RM3268</strain>
    </source>
</reference>
<dbReference type="RefSeq" id="WP_005872189.1">
    <property type="nucleotide sequence ID" value="NZ_ACYG01000027.1"/>
</dbReference>
<organism evidence="1 2">
    <name type="scientific">Campylobacter gracilis RM3268</name>
    <dbReference type="NCBI Taxonomy" id="553220"/>
    <lineage>
        <taxon>Bacteria</taxon>
        <taxon>Pseudomonadati</taxon>
        <taxon>Campylobacterota</taxon>
        <taxon>Epsilonproteobacteria</taxon>
        <taxon>Campylobacterales</taxon>
        <taxon>Campylobacteraceae</taxon>
        <taxon>Campylobacter</taxon>
    </lineage>
</organism>
<evidence type="ECO:0000313" key="2">
    <source>
        <dbReference type="Proteomes" id="UP000005709"/>
    </source>
</evidence>
<protein>
    <submittedName>
        <fullName evidence="1">Uncharacterized protein</fullName>
    </submittedName>
</protein>
<proteinExistence type="predicted"/>
<comment type="caution">
    <text evidence="1">The sequence shown here is derived from an EMBL/GenBank/DDBJ whole genome shotgun (WGS) entry which is preliminary data.</text>
</comment>
<name>C8PJR8_9BACT</name>
<dbReference type="AlphaFoldDB" id="C8PJR8"/>
<dbReference type="EMBL" id="ACYG01000027">
    <property type="protein sequence ID" value="EEV17173.1"/>
    <property type="molecule type" value="Genomic_DNA"/>
</dbReference>
<gene>
    <name evidence="1" type="ORF">CAMGR0001_1468</name>
</gene>